<dbReference type="PRINTS" id="PR00364">
    <property type="entry name" value="DISEASERSIST"/>
</dbReference>
<evidence type="ECO:0000256" key="2">
    <source>
        <dbReference type="ARBA" id="ARBA00022614"/>
    </source>
</evidence>
<dbReference type="Gene3D" id="3.80.10.10">
    <property type="entry name" value="Ribonuclease Inhibitor"/>
    <property type="match status" value="1"/>
</dbReference>
<feature type="domain" description="Disease resistance protein At4g27190-like leucine-rich repeats" evidence="7">
    <location>
        <begin position="761"/>
        <end position="895"/>
    </location>
</feature>
<dbReference type="FunFam" id="3.40.50.300:FF:001091">
    <property type="entry name" value="Probable disease resistance protein At1g61300"/>
    <property type="match status" value="1"/>
</dbReference>
<dbReference type="InterPro" id="IPR050905">
    <property type="entry name" value="Plant_NBS-LRR"/>
</dbReference>
<dbReference type="Pfam" id="PF13855">
    <property type="entry name" value="LRR_8"/>
    <property type="match status" value="1"/>
</dbReference>
<gene>
    <name evidence="8" type="ORF">Nepgr_003746</name>
</gene>
<dbReference type="InterPro" id="IPR027417">
    <property type="entry name" value="P-loop_NTPase"/>
</dbReference>
<feature type="domain" description="NB-ARC" evidence="6">
    <location>
        <begin position="165"/>
        <end position="324"/>
    </location>
</feature>
<dbReference type="SUPFAM" id="SSF52058">
    <property type="entry name" value="L domain-like"/>
    <property type="match status" value="1"/>
</dbReference>
<organism evidence="8 9">
    <name type="scientific">Nepenthes gracilis</name>
    <name type="common">Slender pitcher plant</name>
    <dbReference type="NCBI Taxonomy" id="150966"/>
    <lineage>
        <taxon>Eukaryota</taxon>
        <taxon>Viridiplantae</taxon>
        <taxon>Streptophyta</taxon>
        <taxon>Embryophyta</taxon>
        <taxon>Tracheophyta</taxon>
        <taxon>Spermatophyta</taxon>
        <taxon>Magnoliopsida</taxon>
        <taxon>eudicotyledons</taxon>
        <taxon>Gunneridae</taxon>
        <taxon>Pentapetalae</taxon>
        <taxon>Caryophyllales</taxon>
        <taxon>Nepenthaceae</taxon>
        <taxon>Nepenthes</taxon>
    </lineage>
</organism>
<dbReference type="Proteomes" id="UP001279734">
    <property type="component" value="Unassembled WGS sequence"/>
</dbReference>
<keyword evidence="3" id="KW-0677">Repeat</keyword>
<keyword evidence="5" id="KW-0547">Nucleotide-binding</keyword>
<dbReference type="PANTHER" id="PTHR33463:SF198">
    <property type="entry name" value="RPP4C3"/>
    <property type="match status" value="1"/>
</dbReference>
<dbReference type="InterPro" id="IPR042197">
    <property type="entry name" value="Apaf_helical"/>
</dbReference>
<evidence type="ECO:0000313" key="9">
    <source>
        <dbReference type="Proteomes" id="UP001279734"/>
    </source>
</evidence>
<dbReference type="InterPro" id="IPR002182">
    <property type="entry name" value="NB-ARC"/>
</dbReference>
<evidence type="ECO:0000256" key="3">
    <source>
        <dbReference type="ARBA" id="ARBA00022737"/>
    </source>
</evidence>
<evidence type="ECO:0000259" key="7">
    <source>
        <dbReference type="Pfam" id="PF23247"/>
    </source>
</evidence>
<protein>
    <recommendedName>
        <fullName evidence="10">AAA+ ATPase domain-containing protein</fullName>
    </recommendedName>
</protein>
<dbReference type="AlphaFoldDB" id="A0AAD3S059"/>
<dbReference type="Pfam" id="PF00931">
    <property type="entry name" value="NB-ARC"/>
    <property type="match status" value="1"/>
</dbReference>
<dbReference type="InterPro" id="IPR001611">
    <property type="entry name" value="Leu-rich_rpt"/>
</dbReference>
<dbReference type="InterPro" id="IPR036388">
    <property type="entry name" value="WH-like_DNA-bd_sf"/>
</dbReference>
<dbReference type="FunFam" id="1.10.10.10:FF:000322">
    <property type="entry name" value="Probable disease resistance protein At1g63360"/>
    <property type="match status" value="1"/>
</dbReference>
<dbReference type="GO" id="GO:0043531">
    <property type="term" value="F:ADP binding"/>
    <property type="evidence" value="ECO:0007669"/>
    <property type="project" value="InterPro"/>
</dbReference>
<dbReference type="Gene3D" id="1.10.10.10">
    <property type="entry name" value="Winged helix-like DNA-binding domain superfamily/Winged helix DNA-binding domain"/>
    <property type="match status" value="1"/>
</dbReference>
<evidence type="ECO:0000256" key="5">
    <source>
        <dbReference type="ARBA" id="ARBA00022840"/>
    </source>
</evidence>
<sequence length="1024" mass="115405">MATAVLGILISPVVEVAKCLFVPLQIRIGYILNYQGNVDDLKTQTAELMRMRDSIKRDVDEARRRGEAINDDCIHWLTKVDGVELDLQMLDSHLGEGKNKCSDPCHPNLSTRYMLGKTAAKMVKLVLELQRDAKSISVSRPGPVPSIEMMPTSDFKAFESTKSAMMEILAALNRDENRIIGVYGMGGVGKTSLMKELAKQAKGRRIFDEVVIATVSQNPNQHKIQSEIAEGLGLRLIEESASIRALRLAARLKQERRVLLILDDVWERLELALVGIPSVEDHNGCKIAITTRSLDVCSEMDCDTNIMVQVLSEQDSWDLFKKVSGNVVDSPDLQDVAKQVAKECGGLPIALVTLGRVLKNKELSIWLDAAKALRLSIPVNIKGMHEKVFSCLQLSFDQAQSEEEKLCFLYCSMYPEDYDVQIEDLVRYSIGEGLFPDMETVDEARSRMRSIISNLKASCLILQSSKEGCIKMHDVFRDLAISIATSNDYSFMVKASTGLEEWPKKKYVMRMSLIDNEFRSLPSEADYPELVLLLLQNNRKLRVIPDDFFAGMTALQVLDLSHIPYVEAIPKSISCLTNLKALNIENNHIRDISALGELKSLEILSLRRSSFALFPEQLGQLTNLRLLDLTGSQIGIIPSKVISRLSRLEELYMWQSYSMWEVQESQSEGRATLAEVLYLERINSLYIHISKCNCLTEDITSRWRNLKKFHIHIGDGLSWQHTTRTRIMSFNIPDQDTVVHKPVADWAKRLVEATEELFLSQWKELWSLEQLQAGSLMSVKSLHIQRCGLRNGFSSTMLDRIGHLRELSFLNCSNLGEIFVSTGSDPAKDVLPRLTTMYLQDLPSLKTIWKGVAPSVCFESLIDVKVKYCMQLKSLFSSALAEALKHLESLEVSNCVSMKTLISKPFDEIQAGLMSWNTNSINTEAASLGFEGTKTLFPRLRSLHLIHLKNLTSLTETGILLDCPSLEQLAVIACPGLKKLPFEPQSLLRVNQIRADRKWFEDLEWDNGRTKLHLQKCLIDTSEA</sequence>
<evidence type="ECO:0000313" key="8">
    <source>
        <dbReference type="EMBL" id="GMH01907.1"/>
    </source>
</evidence>
<evidence type="ECO:0008006" key="10">
    <source>
        <dbReference type="Google" id="ProtNLM"/>
    </source>
</evidence>
<dbReference type="GO" id="GO:0006952">
    <property type="term" value="P:defense response"/>
    <property type="evidence" value="ECO:0007669"/>
    <property type="project" value="UniProtKB-KW"/>
</dbReference>
<dbReference type="Gene3D" id="1.10.8.430">
    <property type="entry name" value="Helical domain of apoptotic protease-activating factors"/>
    <property type="match status" value="1"/>
</dbReference>
<proteinExistence type="inferred from homology"/>
<comment type="caution">
    <text evidence="8">The sequence shown here is derived from an EMBL/GenBank/DDBJ whole genome shotgun (WGS) entry which is preliminary data.</text>
</comment>
<dbReference type="GO" id="GO:0005524">
    <property type="term" value="F:ATP binding"/>
    <property type="evidence" value="ECO:0007669"/>
    <property type="project" value="UniProtKB-KW"/>
</dbReference>
<evidence type="ECO:0000256" key="4">
    <source>
        <dbReference type="ARBA" id="ARBA00022821"/>
    </source>
</evidence>
<keyword evidence="4" id="KW-0611">Plant defense</keyword>
<dbReference type="Gene3D" id="3.40.50.300">
    <property type="entry name" value="P-loop containing nucleotide triphosphate hydrolases"/>
    <property type="match status" value="1"/>
</dbReference>
<reference evidence="8" key="1">
    <citation type="submission" date="2023-05" db="EMBL/GenBank/DDBJ databases">
        <title>Nepenthes gracilis genome sequencing.</title>
        <authorList>
            <person name="Fukushima K."/>
        </authorList>
    </citation>
    <scope>NUCLEOTIDE SEQUENCE</scope>
    <source>
        <strain evidence="8">SING2019-196</strain>
    </source>
</reference>
<dbReference type="PANTHER" id="PTHR33463">
    <property type="entry name" value="NB-ARC DOMAIN-CONTAINING PROTEIN-RELATED"/>
    <property type="match status" value="1"/>
</dbReference>
<accession>A0AAD3S059</accession>
<evidence type="ECO:0000256" key="1">
    <source>
        <dbReference type="ARBA" id="ARBA00008894"/>
    </source>
</evidence>
<evidence type="ECO:0000259" key="6">
    <source>
        <dbReference type="Pfam" id="PF00931"/>
    </source>
</evidence>
<dbReference type="EMBL" id="BSYO01000003">
    <property type="protein sequence ID" value="GMH01907.1"/>
    <property type="molecule type" value="Genomic_DNA"/>
</dbReference>
<keyword evidence="2" id="KW-0433">Leucine-rich repeat</keyword>
<dbReference type="SUPFAM" id="SSF52540">
    <property type="entry name" value="P-loop containing nucleoside triphosphate hydrolases"/>
    <property type="match status" value="1"/>
</dbReference>
<dbReference type="PROSITE" id="PS51450">
    <property type="entry name" value="LRR"/>
    <property type="match status" value="1"/>
</dbReference>
<keyword evidence="9" id="KW-1185">Reference proteome</keyword>
<dbReference type="InterPro" id="IPR032675">
    <property type="entry name" value="LRR_dom_sf"/>
</dbReference>
<keyword evidence="5" id="KW-0067">ATP-binding</keyword>
<comment type="similarity">
    <text evidence="1">Belongs to the disease resistance NB-LRR family.</text>
</comment>
<dbReference type="InterPro" id="IPR057135">
    <property type="entry name" value="At4g27190-like_LRR"/>
</dbReference>
<dbReference type="Pfam" id="PF23247">
    <property type="entry name" value="LRR_RPS2"/>
    <property type="match status" value="1"/>
</dbReference>
<name>A0AAD3S059_NEPGR</name>